<dbReference type="InterPro" id="IPR001123">
    <property type="entry name" value="LeuE-type"/>
</dbReference>
<evidence type="ECO:0000313" key="8">
    <source>
        <dbReference type="EMBL" id="SHI36848.1"/>
    </source>
</evidence>
<feature type="transmembrane region" description="Helical" evidence="7">
    <location>
        <begin position="69"/>
        <end position="88"/>
    </location>
</feature>
<dbReference type="AlphaFoldDB" id="A0A1M6AKJ5"/>
<dbReference type="PANTHER" id="PTHR30086">
    <property type="entry name" value="ARGININE EXPORTER PROTEIN ARGO"/>
    <property type="match status" value="1"/>
</dbReference>
<reference evidence="8 9" key="1">
    <citation type="submission" date="2016-11" db="EMBL/GenBank/DDBJ databases">
        <authorList>
            <person name="Jaros S."/>
            <person name="Januszkiewicz K."/>
            <person name="Wedrychowicz H."/>
        </authorList>
    </citation>
    <scope>NUCLEOTIDE SEQUENCE [LARGE SCALE GENOMIC DNA]</scope>
    <source>
        <strain evidence="8 9">CECT 7868</strain>
    </source>
</reference>
<dbReference type="Proteomes" id="UP000184608">
    <property type="component" value="Unassembled WGS sequence"/>
</dbReference>
<evidence type="ECO:0000256" key="3">
    <source>
        <dbReference type="ARBA" id="ARBA00022475"/>
    </source>
</evidence>
<comment type="similarity">
    <text evidence="2">Belongs to the Rht family.</text>
</comment>
<evidence type="ECO:0000256" key="5">
    <source>
        <dbReference type="ARBA" id="ARBA00022989"/>
    </source>
</evidence>
<dbReference type="GO" id="GO:0042970">
    <property type="term" value="F:homoserine transmembrane transporter activity"/>
    <property type="evidence" value="ECO:0007669"/>
    <property type="project" value="TreeGrafter"/>
</dbReference>
<accession>A0A1M6AKJ5</accession>
<dbReference type="GO" id="GO:0005886">
    <property type="term" value="C:plasma membrane"/>
    <property type="evidence" value="ECO:0007669"/>
    <property type="project" value="UniProtKB-SubCell"/>
</dbReference>
<evidence type="ECO:0000256" key="7">
    <source>
        <dbReference type="SAM" id="Phobius"/>
    </source>
</evidence>
<keyword evidence="5 7" id="KW-1133">Transmembrane helix</keyword>
<evidence type="ECO:0000256" key="1">
    <source>
        <dbReference type="ARBA" id="ARBA00004651"/>
    </source>
</evidence>
<feature type="transmembrane region" description="Helical" evidence="7">
    <location>
        <begin position="6"/>
        <end position="28"/>
    </location>
</feature>
<feature type="transmembrane region" description="Helical" evidence="7">
    <location>
        <begin position="185"/>
        <end position="203"/>
    </location>
</feature>
<keyword evidence="6 7" id="KW-0472">Membrane</keyword>
<evidence type="ECO:0000256" key="6">
    <source>
        <dbReference type="ARBA" id="ARBA00023136"/>
    </source>
</evidence>
<protein>
    <submittedName>
        <fullName evidence="8">Homoserine/homoserine lactone efflux protein</fullName>
    </submittedName>
</protein>
<sequence>MDLHVWVAYIATAVIFSLSPGSGAVNSISNGLTHGMKKSLISILGLQLGLTFHIIFVGAGIGALVAESAIAFSVIKWVGVAYLIWLGIQKWRDTSHVIVTHPESAYPSSVMLYKSLLVNLTNPKSIVFLVALFPQFIDPQAPHLPQLIILGVTTVTIDTLVMIFYTAMAARMGKWVRSDKAMRRLNKLFGSAFLGCGALLAVAKA</sequence>
<keyword evidence="9" id="KW-1185">Reference proteome</keyword>
<feature type="transmembrane region" description="Helical" evidence="7">
    <location>
        <begin position="116"/>
        <end position="137"/>
    </location>
</feature>
<dbReference type="Pfam" id="PF01810">
    <property type="entry name" value="LysE"/>
    <property type="match status" value="1"/>
</dbReference>
<feature type="transmembrane region" description="Helical" evidence="7">
    <location>
        <begin position="143"/>
        <end position="165"/>
    </location>
</feature>
<dbReference type="NCBIfam" id="NF007812">
    <property type="entry name" value="PRK10520.1"/>
    <property type="match status" value="1"/>
</dbReference>
<name>A0A1M6AKJ5_9VIBR</name>
<dbReference type="RefSeq" id="WP_073605195.1">
    <property type="nucleotide sequence ID" value="NZ_FQXZ01000039.1"/>
</dbReference>
<proteinExistence type="inferred from homology"/>
<keyword evidence="4 7" id="KW-0812">Transmembrane</keyword>
<dbReference type="STRING" id="1216006.VA7868_03597"/>
<dbReference type="OrthoDB" id="9804822at2"/>
<keyword evidence="3" id="KW-1003">Cell membrane</keyword>
<dbReference type="PIRSF" id="PIRSF006324">
    <property type="entry name" value="LeuE"/>
    <property type="match status" value="1"/>
</dbReference>
<evidence type="ECO:0000256" key="2">
    <source>
        <dbReference type="ARBA" id="ARBA00007928"/>
    </source>
</evidence>
<feature type="transmembrane region" description="Helical" evidence="7">
    <location>
        <begin position="40"/>
        <end position="63"/>
    </location>
</feature>
<evidence type="ECO:0000313" key="9">
    <source>
        <dbReference type="Proteomes" id="UP000184608"/>
    </source>
</evidence>
<gene>
    <name evidence="8" type="primary">rhtB_2</name>
    <name evidence="8" type="ORF">VA7868_03597</name>
</gene>
<dbReference type="PANTHER" id="PTHR30086:SF14">
    <property type="entry name" value="HOMOSERINE_HOMOSERINE LACTONE EFFLUX PROTEIN"/>
    <property type="match status" value="1"/>
</dbReference>
<organism evidence="8 9">
    <name type="scientific">Vibrio aerogenes CECT 7868</name>
    <dbReference type="NCBI Taxonomy" id="1216006"/>
    <lineage>
        <taxon>Bacteria</taxon>
        <taxon>Pseudomonadati</taxon>
        <taxon>Pseudomonadota</taxon>
        <taxon>Gammaproteobacteria</taxon>
        <taxon>Vibrionales</taxon>
        <taxon>Vibrionaceae</taxon>
        <taxon>Vibrio</taxon>
    </lineage>
</organism>
<evidence type="ECO:0000256" key="4">
    <source>
        <dbReference type="ARBA" id="ARBA00022692"/>
    </source>
</evidence>
<dbReference type="EMBL" id="FQXZ01000039">
    <property type="protein sequence ID" value="SHI36848.1"/>
    <property type="molecule type" value="Genomic_DNA"/>
</dbReference>
<comment type="subcellular location">
    <subcellularLocation>
        <location evidence="1">Cell membrane</location>
        <topology evidence="1">Multi-pass membrane protein</topology>
    </subcellularLocation>
</comment>